<dbReference type="SMART" id="SM00448">
    <property type="entry name" value="REC"/>
    <property type="match status" value="1"/>
</dbReference>
<dbReference type="InterPro" id="IPR011006">
    <property type="entry name" value="CheY-like_superfamily"/>
</dbReference>
<dbReference type="OrthoDB" id="9793549at2"/>
<evidence type="ECO:0000256" key="1">
    <source>
        <dbReference type="ARBA" id="ARBA00022553"/>
    </source>
</evidence>
<evidence type="ECO:0000259" key="3">
    <source>
        <dbReference type="PROSITE" id="PS50110"/>
    </source>
</evidence>
<protein>
    <submittedName>
        <fullName evidence="4">Two-component system chemotaxis response regulator CheY</fullName>
    </submittedName>
</protein>
<gene>
    <name evidence="4" type="ORF">C7443_103179</name>
</gene>
<dbReference type="PROSITE" id="PS50110">
    <property type="entry name" value="RESPONSE_REGULATORY"/>
    <property type="match status" value="1"/>
</dbReference>
<dbReference type="Gene3D" id="3.40.50.2300">
    <property type="match status" value="1"/>
</dbReference>
<dbReference type="SUPFAM" id="SSF52172">
    <property type="entry name" value="CheY-like"/>
    <property type="match status" value="1"/>
</dbReference>
<name>A0A317MXK7_9GAMM</name>
<dbReference type="InterPro" id="IPR050595">
    <property type="entry name" value="Bact_response_regulator"/>
</dbReference>
<keyword evidence="5" id="KW-1185">Reference proteome</keyword>
<comment type="caution">
    <text evidence="4">The sequence shown here is derived from an EMBL/GenBank/DDBJ whole genome shotgun (WGS) entry which is preliminary data.</text>
</comment>
<evidence type="ECO:0000256" key="2">
    <source>
        <dbReference type="PROSITE-ProRule" id="PRU00169"/>
    </source>
</evidence>
<proteinExistence type="predicted"/>
<organism evidence="4 5">
    <name type="scientific">Plasticicumulans acidivorans</name>
    <dbReference type="NCBI Taxonomy" id="886464"/>
    <lineage>
        <taxon>Bacteria</taxon>
        <taxon>Pseudomonadati</taxon>
        <taxon>Pseudomonadota</taxon>
        <taxon>Gammaproteobacteria</taxon>
        <taxon>Candidatus Competibacteraceae</taxon>
        <taxon>Plasticicumulans</taxon>
    </lineage>
</organism>
<dbReference type="AlphaFoldDB" id="A0A317MXK7"/>
<feature type="modified residue" description="4-aspartylphosphate" evidence="2">
    <location>
        <position position="54"/>
    </location>
</feature>
<feature type="domain" description="Response regulatory" evidence="3">
    <location>
        <begin position="4"/>
        <end position="121"/>
    </location>
</feature>
<dbReference type="PANTHER" id="PTHR44591:SF3">
    <property type="entry name" value="RESPONSE REGULATORY DOMAIN-CONTAINING PROTEIN"/>
    <property type="match status" value="1"/>
</dbReference>
<dbReference type="InterPro" id="IPR001789">
    <property type="entry name" value="Sig_transdc_resp-reg_receiver"/>
</dbReference>
<dbReference type="RefSeq" id="WP_110017763.1">
    <property type="nucleotide sequence ID" value="NZ_QGTJ01000003.1"/>
</dbReference>
<dbReference type="GO" id="GO:0000160">
    <property type="term" value="P:phosphorelay signal transduction system"/>
    <property type="evidence" value="ECO:0007669"/>
    <property type="project" value="InterPro"/>
</dbReference>
<dbReference type="EMBL" id="QGTJ01000003">
    <property type="protein sequence ID" value="PWV63254.1"/>
    <property type="molecule type" value="Genomic_DNA"/>
</dbReference>
<evidence type="ECO:0000313" key="4">
    <source>
        <dbReference type="EMBL" id="PWV63254.1"/>
    </source>
</evidence>
<reference evidence="4 5" key="1">
    <citation type="submission" date="2018-05" db="EMBL/GenBank/DDBJ databases">
        <title>Genomic Encyclopedia of Type Strains, Phase IV (KMG-IV): sequencing the most valuable type-strain genomes for metagenomic binning, comparative biology and taxonomic classification.</title>
        <authorList>
            <person name="Goeker M."/>
        </authorList>
    </citation>
    <scope>NUCLEOTIDE SEQUENCE [LARGE SCALE GENOMIC DNA]</scope>
    <source>
        <strain evidence="4 5">DSM 23606</strain>
    </source>
</reference>
<keyword evidence="1 2" id="KW-0597">Phosphoprotein</keyword>
<evidence type="ECO:0000313" key="5">
    <source>
        <dbReference type="Proteomes" id="UP000246569"/>
    </source>
</evidence>
<sequence>MGKRALVIDDSRAMRRVIANILVERGFEVLEAEHGQAALDVLAQAGPVDVALVDWNMPVMNGYEFIKSVRASPQYTRLTLMMVTTETEISQVVRALAAGANEYLMKPFTADDLVQKLELLGLV</sequence>
<accession>A0A317MXK7</accession>
<dbReference type="Pfam" id="PF00072">
    <property type="entry name" value="Response_reg"/>
    <property type="match status" value="1"/>
</dbReference>
<dbReference type="Proteomes" id="UP000246569">
    <property type="component" value="Unassembled WGS sequence"/>
</dbReference>
<dbReference type="PANTHER" id="PTHR44591">
    <property type="entry name" value="STRESS RESPONSE REGULATOR PROTEIN 1"/>
    <property type="match status" value="1"/>
</dbReference>